<accession>A0A4Y2PVJ7</accession>
<gene>
    <name evidence="1" type="ORF">AVEN_224933_1</name>
</gene>
<proteinExistence type="predicted"/>
<evidence type="ECO:0000313" key="2">
    <source>
        <dbReference type="Proteomes" id="UP000499080"/>
    </source>
</evidence>
<keyword evidence="2" id="KW-1185">Reference proteome</keyword>
<evidence type="ECO:0000313" key="1">
    <source>
        <dbReference type="EMBL" id="GBN55271.1"/>
    </source>
</evidence>
<reference evidence="1 2" key="1">
    <citation type="journal article" date="2019" name="Sci. Rep.">
        <title>Orb-weaving spider Araneus ventricosus genome elucidates the spidroin gene catalogue.</title>
        <authorList>
            <person name="Kono N."/>
            <person name="Nakamura H."/>
            <person name="Ohtoshi R."/>
            <person name="Moran D.A.P."/>
            <person name="Shinohara A."/>
            <person name="Yoshida Y."/>
            <person name="Fujiwara M."/>
            <person name="Mori M."/>
            <person name="Tomita M."/>
            <person name="Arakawa K."/>
        </authorList>
    </citation>
    <scope>NUCLEOTIDE SEQUENCE [LARGE SCALE GENOMIC DNA]</scope>
</reference>
<dbReference type="EMBL" id="BGPR01012251">
    <property type="protein sequence ID" value="GBN55271.1"/>
    <property type="molecule type" value="Genomic_DNA"/>
</dbReference>
<sequence>MTRTIPELESLLSKLLHHTSGRAFRPDGFNVHQTRLHGSSLVESGFEPGTPGFKVETLPAWPFSSTDFRKNGYLLP</sequence>
<comment type="caution">
    <text evidence="1">The sequence shown here is derived from an EMBL/GenBank/DDBJ whole genome shotgun (WGS) entry which is preliminary data.</text>
</comment>
<dbReference type="AlphaFoldDB" id="A0A4Y2PVJ7"/>
<dbReference type="Proteomes" id="UP000499080">
    <property type="component" value="Unassembled WGS sequence"/>
</dbReference>
<organism evidence="1 2">
    <name type="scientific">Araneus ventricosus</name>
    <name type="common">Orbweaver spider</name>
    <name type="synonym">Epeira ventricosa</name>
    <dbReference type="NCBI Taxonomy" id="182803"/>
    <lineage>
        <taxon>Eukaryota</taxon>
        <taxon>Metazoa</taxon>
        <taxon>Ecdysozoa</taxon>
        <taxon>Arthropoda</taxon>
        <taxon>Chelicerata</taxon>
        <taxon>Arachnida</taxon>
        <taxon>Araneae</taxon>
        <taxon>Araneomorphae</taxon>
        <taxon>Entelegynae</taxon>
        <taxon>Araneoidea</taxon>
        <taxon>Araneidae</taxon>
        <taxon>Araneus</taxon>
    </lineage>
</organism>
<name>A0A4Y2PVJ7_ARAVE</name>
<protein>
    <submittedName>
        <fullName evidence="1">Uncharacterized protein</fullName>
    </submittedName>
</protein>